<gene>
    <name evidence="4" type="primary">CLEC20A</name>
</gene>
<protein>
    <submittedName>
        <fullName evidence="4">LOW QUALITY PROTEIN: putative C-type lectin domain family 20 member A</fullName>
    </submittedName>
</protein>
<feature type="compositionally biased region" description="Low complexity" evidence="1">
    <location>
        <begin position="572"/>
        <end position="584"/>
    </location>
</feature>
<dbReference type="Gene3D" id="3.10.100.10">
    <property type="entry name" value="Mannose-Binding Protein A, subunit A"/>
    <property type="match status" value="2"/>
</dbReference>
<dbReference type="PANTHER" id="PTHR45784">
    <property type="entry name" value="C-TYPE LECTIN DOMAIN FAMILY 20 MEMBER A-RELATED"/>
    <property type="match status" value="1"/>
</dbReference>
<reference evidence="3" key="1">
    <citation type="submission" date="2025-05" db="UniProtKB">
        <authorList>
            <consortium name="RefSeq"/>
        </authorList>
    </citation>
    <scope>NUCLEOTIDE SEQUENCE [LARGE SCALE GENOMIC DNA]</scope>
</reference>
<proteinExistence type="predicted"/>
<dbReference type="GeneID" id="114236556"/>
<feature type="domain" description="C-type lectin" evidence="2">
    <location>
        <begin position="162"/>
        <end position="278"/>
    </location>
</feature>
<dbReference type="InterPro" id="IPR001304">
    <property type="entry name" value="C-type_lectin-like"/>
</dbReference>
<organism evidence="3 4">
    <name type="scientific">Balaenoptera acutorostrata</name>
    <name type="common">Common minke whale</name>
    <name type="synonym">Balaena rostrata</name>
    <dbReference type="NCBI Taxonomy" id="9767"/>
    <lineage>
        <taxon>Eukaryota</taxon>
        <taxon>Metazoa</taxon>
        <taxon>Chordata</taxon>
        <taxon>Craniata</taxon>
        <taxon>Vertebrata</taxon>
        <taxon>Euteleostomi</taxon>
        <taxon>Mammalia</taxon>
        <taxon>Eutheria</taxon>
        <taxon>Laurasiatheria</taxon>
        <taxon>Artiodactyla</taxon>
        <taxon>Whippomorpha</taxon>
        <taxon>Cetacea</taxon>
        <taxon>Mysticeti</taxon>
        <taxon>Balaenopteridae</taxon>
        <taxon>Balaenoptera</taxon>
    </lineage>
</organism>
<dbReference type="InterPro" id="IPR016187">
    <property type="entry name" value="CTDL_fold"/>
</dbReference>
<feature type="compositionally biased region" description="Low complexity" evidence="1">
    <location>
        <begin position="348"/>
        <end position="364"/>
    </location>
</feature>
<name>A0ABM3UIR3_BALAC</name>
<accession>A0ABM3UIR3</accession>
<reference evidence="4" key="2">
    <citation type="submission" date="2025-08" db="UniProtKB">
        <authorList>
            <consortium name="RefSeq"/>
        </authorList>
    </citation>
    <scope>IDENTIFICATION</scope>
</reference>
<dbReference type="PANTHER" id="PTHR45784:SF5">
    <property type="entry name" value="C-TYPE LECTIN DOMAIN FAMILY 20 MEMBER A-RELATED"/>
    <property type="match status" value="1"/>
</dbReference>
<feature type="compositionally biased region" description="Polar residues" evidence="1">
    <location>
        <begin position="519"/>
        <end position="537"/>
    </location>
</feature>
<evidence type="ECO:0000256" key="1">
    <source>
        <dbReference type="SAM" id="MobiDB-lite"/>
    </source>
</evidence>
<evidence type="ECO:0000313" key="3">
    <source>
        <dbReference type="Proteomes" id="UP001652580"/>
    </source>
</evidence>
<dbReference type="SMART" id="SM00034">
    <property type="entry name" value="CLECT"/>
    <property type="match status" value="2"/>
</dbReference>
<keyword evidence="3" id="KW-1185">Reference proteome</keyword>
<dbReference type="Pfam" id="PF00059">
    <property type="entry name" value="Lectin_C"/>
    <property type="match status" value="2"/>
</dbReference>
<feature type="region of interest" description="Disordered" evidence="1">
    <location>
        <begin position="348"/>
        <end position="604"/>
    </location>
</feature>
<dbReference type="PROSITE" id="PS50041">
    <property type="entry name" value="C_TYPE_LECTIN_2"/>
    <property type="match status" value="2"/>
</dbReference>
<feature type="domain" description="C-type lectin" evidence="2">
    <location>
        <begin position="19"/>
        <end position="134"/>
    </location>
</feature>
<evidence type="ECO:0000313" key="4">
    <source>
        <dbReference type="RefSeq" id="XP_057414243.1"/>
    </source>
</evidence>
<dbReference type="Proteomes" id="UP001652580">
    <property type="component" value="Chromosome 1"/>
</dbReference>
<evidence type="ECO:0000259" key="2">
    <source>
        <dbReference type="PROSITE" id="PS50041"/>
    </source>
</evidence>
<dbReference type="CDD" id="cd03602">
    <property type="entry name" value="CLECT_1"/>
    <property type="match status" value="1"/>
</dbReference>
<sequence length="658" mass="70813">MPASGLRLSLCTAALQLTSDSKTFWRVEEELSWSEALEYCRQRHTDLAELQSTGRWSNTKTLSSLTSSPAAWIGRFFHVRLGGLRWSSSSTFSVPGWSSPPFFEEGLCATLYSITIFPSLGAASCTAQKPFICYYDPALEPHTLLELALSLTTSPKPAEVQISNLNFKRFDQERKWLAAVRYCRRHHTDLADPQTVTEETDKEALKSITSKTEAWVGLYFSAASGSLRWSSDAGASVPTWLQVPEFGAGLCVGLCSYWSFSPRISAVACSSLKPFICFDDPTIGHRESAALPQLSYTPSSEVTMGTTPRPSTLPCFLLSMGALSLFLAGFWGLQGLGSGEGGLDAAAQGSGCGGAAPAASQPGARRARPPPPRPSRFRLRRPCGATDPRDGGAQPSDPPRDPWVRPGPRRWALDPAGHRPEHVLRPRAPGLRADPRLEPRAPGEPLCPPGSDRDPSGLRLEPCSWPRAPGEPRDPGRARDAAGPSPGSTRGASAHPWVAAPPGSTTSSRSRSAELLGTGESTSEPFGSGSSAGPQRTTARREGVAPSQAARPETPGSRPEPETAVTSERSGTDMTDAATATQAQHLSSSNHPDAKENTPTPKPGQLFGILKADFLIPVLMNPEDMKDQFLSEIQEVLKLTLGHEQFRLKWVGFEVNKK</sequence>
<dbReference type="SUPFAM" id="SSF56436">
    <property type="entry name" value="C-type lectin-like"/>
    <property type="match status" value="2"/>
</dbReference>
<dbReference type="InterPro" id="IPR016186">
    <property type="entry name" value="C-type_lectin-like/link_sf"/>
</dbReference>
<feature type="compositionally biased region" description="Basic and acidic residues" evidence="1">
    <location>
        <begin position="470"/>
        <end position="480"/>
    </location>
</feature>
<dbReference type="RefSeq" id="XP_057414243.1">
    <property type="nucleotide sequence ID" value="XM_057558260.1"/>
</dbReference>